<dbReference type="InterPro" id="IPR001849">
    <property type="entry name" value="PH_domain"/>
</dbReference>
<evidence type="ECO:0000256" key="1">
    <source>
        <dbReference type="SAM" id="MobiDB-lite"/>
    </source>
</evidence>
<dbReference type="SUPFAM" id="SSF50729">
    <property type="entry name" value="PH domain-like"/>
    <property type="match status" value="1"/>
</dbReference>
<name>A0A3L8Q488_CHLGU</name>
<protein>
    <recommendedName>
        <fullName evidence="2">PH domain-containing protein</fullName>
    </recommendedName>
</protein>
<organism evidence="3 4">
    <name type="scientific">Chloebia gouldiae</name>
    <name type="common">Gouldian finch</name>
    <name type="synonym">Erythrura gouldiae</name>
    <dbReference type="NCBI Taxonomy" id="44316"/>
    <lineage>
        <taxon>Eukaryota</taxon>
        <taxon>Metazoa</taxon>
        <taxon>Chordata</taxon>
        <taxon>Craniata</taxon>
        <taxon>Vertebrata</taxon>
        <taxon>Euteleostomi</taxon>
        <taxon>Archelosauria</taxon>
        <taxon>Archosauria</taxon>
        <taxon>Dinosauria</taxon>
        <taxon>Saurischia</taxon>
        <taxon>Theropoda</taxon>
        <taxon>Coelurosauria</taxon>
        <taxon>Aves</taxon>
        <taxon>Neognathae</taxon>
        <taxon>Neoaves</taxon>
        <taxon>Telluraves</taxon>
        <taxon>Australaves</taxon>
        <taxon>Passeriformes</taxon>
        <taxon>Passeroidea</taxon>
        <taxon>Passeridae</taxon>
        <taxon>Chloebia</taxon>
    </lineage>
</organism>
<accession>A0A3L8Q488</accession>
<dbReference type="Proteomes" id="UP000276834">
    <property type="component" value="Unassembled WGS sequence"/>
</dbReference>
<evidence type="ECO:0000259" key="2">
    <source>
        <dbReference type="PROSITE" id="PS50003"/>
    </source>
</evidence>
<evidence type="ECO:0000313" key="4">
    <source>
        <dbReference type="Proteomes" id="UP000276834"/>
    </source>
</evidence>
<dbReference type="EMBL" id="QUSF01010324">
    <property type="protein sequence ID" value="RLV62160.1"/>
    <property type="molecule type" value="Genomic_DNA"/>
</dbReference>
<dbReference type="GO" id="GO:0080025">
    <property type="term" value="F:phosphatidylinositol-3,5-bisphosphate binding"/>
    <property type="evidence" value="ECO:0007669"/>
    <property type="project" value="TreeGrafter"/>
</dbReference>
<dbReference type="PANTHER" id="PTHR12752">
    <property type="entry name" value="PHOSPHOINOSITOL 3-PHOSPHATE-BINDING PROTEIN"/>
    <property type="match status" value="1"/>
</dbReference>
<feature type="domain" description="PH" evidence="2">
    <location>
        <begin position="1"/>
        <end position="82"/>
    </location>
</feature>
<sequence length="159" mass="16768">MGALVPPIVIFLCPPDSSEQQVRGGLPLPGYEIRVLPAAPRAPRAPQFLFTAEHAGMRTYCLGAETPEELHAWVCALRRGASPLPGSARSLSQQALQEPRGADPPSPPLPTHSPGEGRGGTLVPPPCCSPVPPLPHSEVRSGVGGELKWGEIREEQVLG</sequence>
<dbReference type="PANTHER" id="PTHR12752:SF7">
    <property type="entry name" value="PLECKSTRIN HOMOLOGY DOMAIN-CONTAINING FAMILY A MEMBER 4"/>
    <property type="match status" value="1"/>
</dbReference>
<evidence type="ECO:0000313" key="3">
    <source>
        <dbReference type="EMBL" id="RLV62160.1"/>
    </source>
</evidence>
<dbReference type="GO" id="GO:0032266">
    <property type="term" value="F:phosphatidylinositol-3-phosphate binding"/>
    <property type="evidence" value="ECO:0007669"/>
    <property type="project" value="TreeGrafter"/>
</dbReference>
<dbReference type="PROSITE" id="PS50003">
    <property type="entry name" value="PH_DOMAIN"/>
    <property type="match status" value="1"/>
</dbReference>
<keyword evidence="4" id="KW-1185">Reference proteome</keyword>
<dbReference type="Gene3D" id="2.30.29.30">
    <property type="entry name" value="Pleckstrin-homology domain (PH domain)/Phosphotyrosine-binding domain (PTB)"/>
    <property type="match status" value="1"/>
</dbReference>
<dbReference type="GO" id="GO:0043325">
    <property type="term" value="F:phosphatidylinositol-3,4-bisphosphate binding"/>
    <property type="evidence" value="ECO:0007669"/>
    <property type="project" value="TreeGrafter"/>
</dbReference>
<proteinExistence type="predicted"/>
<dbReference type="GO" id="GO:0031234">
    <property type="term" value="C:extrinsic component of cytoplasmic side of plasma membrane"/>
    <property type="evidence" value="ECO:0007669"/>
    <property type="project" value="TreeGrafter"/>
</dbReference>
<dbReference type="AlphaFoldDB" id="A0A3L8Q488"/>
<dbReference type="GO" id="GO:2000096">
    <property type="term" value="P:positive regulation of Wnt signaling pathway, planar cell polarity pathway"/>
    <property type="evidence" value="ECO:0007669"/>
    <property type="project" value="TreeGrafter"/>
</dbReference>
<feature type="region of interest" description="Disordered" evidence="1">
    <location>
        <begin position="84"/>
        <end position="159"/>
    </location>
</feature>
<feature type="compositionally biased region" description="Basic and acidic residues" evidence="1">
    <location>
        <begin position="148"/>
        <end position="159"/>
    </location>
</feature>
<dbReference type="GO" id="GO:0090263">
    <property type="term" value="P:positive regulation of canonical Wnt signaling pathway"/>
    <property type="evidence" value="ECO:0007669"/>
    <property type="project" value="TreeGrafter"/>
</dbReference>
<reference evidence="3 4" key="1">
    <citation type="journal article" date="2018" name="Proc. R. Soc. B">
        <title>A non-coding region near Follistatin controls head colour polymorphism in the Gouldian finch.</title>
        <authorList>
            <person name="Toomey M.B."/>
            <person name="Marques C.I."/>
            <person name="Andrade P."/>
            <person name="Araujo P.M."/>
            <person name="Sabatino S."/>
            <person name="Gazda M.A."/>
            <person name="Afonso S."/>
            <person name="Lopes R.J."/>
            <person name="Corbo J.C."/>
            <person name="Carneiro M."/>
        </authorList>
    </citation>
    <scope>NUCLEOTIDE SEQUENCE [LARGE SCALE GENOMIC DNA]</scope>
    <source>
        <strain evidence="3">Red01</strain>
        <tissue evidence="3">Muscle</tissue>
    </source>
</reference>
<dbReference type="GO" id="GO:0005546">
    <property type="term" value="F:phosphatidylinositol-4,5-bisphosphate binding"/>
    <property type="evidence" value="ECO:0007669"/>
    <property type="project" value="TreeGrafter"/>
</dbReference>
<gene>
    <name evidence="3" type="ORF">DV515_00019604</name>
</gene>
<feature type="compositionally biased region" description="Pro residues" evidence="1">
    <location>
        <begin position="102"/>
        <end position="111"/>
    </location>
</feature>
<dbReference type="OrthoDB" id="43122at2759"/>
<feature type="compositionally biased region" description="Pro residues" evidence="1">
    <location>
        <begin position="123"/>
        <end position="135"/>
    </location>
</feature>
<dbReference type="InterPro" id="IPR011993">
    <property type="entry name" value="PH-like_dom_sf"/>
</dbReference>
<comment type="caution">
    <text evidence="3">The sequence shown here is derived from an EMBL/GenBank/DDBJ whole genome shotgun (WGS) entry which is preliminary data.</text>
</comment>